<accession>A0ABN0DWL2</accession>
<protein>
    <submittedName>
        <fullName evidence="2">Uncharacterized protein</fullName>
    </submittedName>
</protein>
<evidence type="ECO:0000256" key="1">
    <source>
        <dbReference type="SAM" id="Phobius"/>
    </source>
</evidence>
<keyword evidence="1" id="KW-1133">Transmembrane helix</keyword>
<evidence type="ECO:0000313" key="3">
    <source>
        <dbReference type="Proteomes" id="UP000006428"/>
    </source>
</evidence>
<keyword evidence="3" id="KW-1185">Reference proteome</keyword>
<sequence>MVASGVCGLCLHVYDKRIRFILQVFAWGGLVLSVSGAPEVLVLGASLATLSGLASLDGG</sequence>
<evidence type="ECO:0000313" key="2">
    <source>
        <dbReference type="EMBL" id="EHI51328.1"/>
    </source>
</evidence>
<feature type="transmembrane region" description="Helical" evidence="1">
    <location>
        <begin position="24"/>
        <end position="50"/>
    </location>
</feature>
<comment type="caution">
    <text evidence="2">The sequence shown here is derived from an EMBL/GenBank/DDBJ whole genome shotgun (WGS) entry which is preliminary data.</text>
</comment>
<keyword evidence="1" id="KW-0472">Membrane</keyword>
<reference evidence="2 3" key="1">
    <citation type="journal article" date="2012" name="Front. Microbiol.">
        <title>Draft Genome Sequence of the Virulent Strain 01-B526 of the Fish Pathogen Aeromonas salmonicida.</title>
        <authorList>
            <person name="Charette S.J."/>
            <person name="Brochu F."/>
            <person name="Boyle B."/>
            <person name="Filion G."/>
            <person name="Tanaka K.H."/>
            <person name="Derome N."/>
        </authorList>
    </citation>
    <scope>NUCLEOTIDE SEQUENCE [LARGE SCALE GENOMIC DNA]</scope>
    <source>
        <strain evidence="2 3">01-B526</strain>
    </source>
</reference>
<organism evidence="2 3">
    <name type="scientific">Aeromonas salmonicida subsp. salmonicida 01-B526</name>
    <dbReference type="NCBI Taxonomy" id="1076135"/>
    <lineage>
        <taxon>Bacteria</taxon>
        <taxon>Pseudomonadati</taxon>
        <taxon>Pseudomonadota</taxon>
        <taxon>Gammaproteobacteria</taxon>
        <taxon>Aeromonadales</taxon>
        <taxon>Aeromonadaceae</taxon>
        <taxon>Aeromonas</taxon>
    </lineage>
</organism>
<keyword evidence="1" id="KW-0812">Transmembrane</keyword>
<name>A0ABN0DWL2_AERSS</name>
<proteinExistence type="predicted"/>
<dbReference type="EMBL" id="AGVO01000061">
    <property type="protein sequence ID" value="EHI51328.1"/>
    <property type="molecule type" value="Genomic_DNA"/>
</dbReference>
<dbReference type="Proteomes" id="UP000006428">
    <property type="component" value="Unassembled WGS sequence"/>
</dbReference>
<gene>
    <name evidence="2" type="ORF">IYQ_17319</name>
</gene>